<dbReference type="OrthoDB" id="630895at2759"/>
<keyword evidence="2" id="KW-1185">Reference proteome</keyword>
<evidence type="ECO:0000313" key="1">
    <source>
        <dbReference type="EMBL" id="KLO16049.1"/>
    </source>
</evidence>
<dbReference type="Proteomes" id="UP000053477">
    <property type="component" value="Unassembled WGS sequence"/>
</dbReference>
<accession>A0A0H2RW53</accession>
<dbReference type="AlphaFoldDB" id="A0A0H2RW53"/>
<gene>
    <name evidence="1" type="ORF">SCHPADRAFT_233581</name>
</gene>
<evidence type="ECO:0000313" key="2">
    <source>
        <dbReference type="Proteomes" id="UP000053477"/>
    </source>
</evidence>
<protein>
    <submittedName>
        <fullName evidence="1">Uncharacterized protein</fullName>
    </submittedName>
</protein>
<dbReference type="InParanoid" id="A0A0H2RW53"/>
<dbReference type="STRING" id="27342.A0A0H2RW53"/>
<organism evidence="1 2">
    <name type="scientific">Schizopora paradoxa</name>
    <dbReference type="NCBI Taxonomy" id="27342"/>
    <lineage>
        <taxon>Eukaryota</taxon>
        <taxon>Fungi</taxon>
        <taxon>Dikarya</taxon>
        <taxon>Basidiomycota</taxon>
        <taxon>Agaricomycotina</taxon>
        <taxon>Agaricomycetes</taxon>
        <taxon>Hymenochaetales</taxon>
        <taxon>Schizoporaceae</taxon>
        <taxon>Schizopora</taxon>
    </lineage>
</organism>
<reference evidence="1 2" key="1">
    <citation type="submission" date="2015-04" db="EMBL/GenBank/DDBJ databases">
        <title>Complete genome sequence of Schizopora paradoxa KUC8140, a cosmopolitan wood degrader in East Asia.</title>
        <authorList>
            <consortium name="DOE Joint Genome Institute"/>
            <person name="Min B."/>
            <person name="Park H."/>
            <person name="Jang Y."/>
            <person name="Kim J.-J."/>
            <person name="Kim K.H."/>
            <person name="Pangilinan J."/>
            <person name="Lipzen A."/>
            <person name="Riley R."/>
            <person name="Grigoriev I.V."/>
            <person name="Spatafora J.W."/>
            <person name="Choi I.-G."/>
        </authorList>
    </citation>
    <scope>NUCLEOTIDE SEQUENCE [LARGE SCALE GENOMIC DNA]</scope>
    <source>
        <strain evidence="1 2">KUC8140</strain>
    </source>
</reference>
<name>A0A0H2RW53_9AGAM</name>
<proteinExistence type="predicted"/>
<dbReference type="EMBL" id="KQ085921">
    <property type="protein sequence ID" value="KLO16049.1"/>
    <property type="molecule type" value="Genomic_DNA"/>
</dbReference>
<sequence>MHGTPTRPALPIEIVRDMSRLSHLTVPMEEVNTATRITAHAYNQQVVRRLWFETRPLDSLRLINTLATLQLFTYCEHQGWVSMPNHGSWSWFELAILTNAASIQALKSEAHPQSHESSGLGRIKSREDGSPLRWVSHNIPVPQKKPAHLDGPLFNADHELFSCLEVGDPIGVFACAQFGAWRCEGLEGNLKLEQFYEPEP</sequence>